<dbReference type="PROSITE" id="PS51794">
    <property type="entry name" value="DAC"/>
    <property type="match status" value="1"/>
</dbReference>
<dbReference type="InterPro" id="IPR045585">
    <property type="entry name" value="CdaA_N"/>
</dbReference>
<reference evidence="12" key="1">
    <citation type="journal article" date="2021" name="mSystems">
        <title>Bacteria and Archaea Synergistically Convert Glycine Betaine to Biogenic Methane in the Formosa Cold Seep of the South China Sea.</title>
        <authorList>
            <person name="Li L."/>
            <person name="Zhang W."/>
            <person name="Zhang S."/>
            <person name="Song L."/>
            <person name="Sun Q."/>
            <person name="Zhang H."/>
            <person name="Xiang H."/>
            <person name="Dong X."/>
        </authorList>
    </citation>
    <scope>NUCLEOTIDE SEQUENCE</scope>
    <source>
        <strain evidence="12">ZWT</strain>
    </source>
</reference>
<feature type="transmembrane region" description="Helical" evidence="10">
    <location>
        <begin position="45"/>
        <end position="62"/>
    </location>
</feature>
<keyword evidence="6 10" id="KW-0547">Nucleotide-binding</keyword>
<gene>
    <name evidence="12" type="primary">cdaA</name>
    <name evidence="10" type="synonym">dacA</name>
    <name evidence="12" type="ORF">KDK92_08130</name>
</gene>
<protein>
    <recommendedName>
        <fullName evidence="10">Diadenylate cyclase</fullName>
        <shortName evidence="10">DAC</shortName>
        <ecNumber evidence="10">2.7.7.85</ecNumber>
    </recommendedName>
    <alternativeName>
        <fullName evidence="10">Cyclic-di-AMP synthase</fullName>
        <shortName evidence="10">c-di-AMP synthase</shortName>
    </alternativeName>
</protein>
<dbReference type="GO" id="GO:0006171">
    <property type="term" value="P:cAMP biosynthetic process"/>
    <property type="evidence" value="ECO:0007669"/>
    <property type="project" value="InterPro"/>
</dbReference>
<comment type="caution">
    <text evidence="10">Lacks conserved residue(s) required for the propagation of feature annotation.</text>
</comment>
<dbReference type="Gene3D" id="3.40.1700.10">
    <property type="entry name" value="DNA integrity scanning protein, DisA, N-terminal domain"/>
    <property type="match status" value="1"/>
</dbReference>
<organism evidence="12 13">
    <name type="scientific">Oceanirhabdus seepicola</name>
    <dbReference type="NCBI Taxonomy" id="2828781"/>
    <lineage>
        <taxon>Bacteria</taxon>
        <taxon>Bacillati</taxon>
        <taxon>Bacillota</taxon>
        <taxon>Clostridia</taxon>
        <taxon>Eubacteriales</taxon>
        <taxon>Clostridiaceae</taxon>
        <taxon>Oceanirhabdus</taxon>
    </lineage>
</organism>
<dbReference type="Pfam" id="PF02457">
    <property type="entry name" value="DAC"/>
    <property type="match status" value="1"/>
</dbReference>
<dbReference type="InterPro" id="IPR014046">
    <property type="entry name" value="C-di-AMP_synthase"/>
</dbReference>
<evidence type="ECO:0000259" key="11">
    <source>
        <dbReference type="PROSITE" id="PS51794"/>
    </source>
</evidence>
<dbReference type="HAMAP" id="MF_01499">
    <property type="entry name" value="DacA"/>
    <property type="match status" value="1"/>
</dbReference>
<dbReference type="GO" id="GO:0005524">
    <property type="term" value="F:ATP binding"/>
    <property type="evidence" value="ECO:0007669"/>
    <property type="project" value="UniProtKB-UniRule"/>
</dbReference>
<dbReference type="RefSeq" id="WP_250858729.1">
    <property type="nucleotide sequence ID" value="NZ_JAGSOJ010000002.1"/>
</dbReference>
<evidence type="ECO:0000256" key="8">
    <source>
        <dbReference type="ARBA" id="ARBA00022989"/>
    </source>
</evidence>
<dbReference type="InterPro" id="IPR034701">
    <property type="entry name" value="CdaA"/>
</dbReference>
<keyword evidence="2 10" id="KW-1003">Cell membrane</keyword>
<dbReference type="FunFam" id="3.40.1700.10:FF:000002">
    <property type="entry name" value="Diadenylate cyclase"/>
    <property type="match status" value="1"/>
</dbReference>
<evidence type="ECO:0000256" key="5">
    <source>
        <dbReference type="ARBA" id="ARBA00022695"/>
    </source>
</evidence>
<keyword evidence="9 10" id="KW-0472">Membrane</keyword>
<dbReference type="NCBIfam" id="TIGR00159">
    <property type="entry name" value="diadenylate cyclase CdaA"/>
    <property type="match status" value="1"/>
</dbReference>
<evidence type="ECO:0000256" key="3">
    <source>
        <dbReference type="ARBA" id="ARBA00022679"/>
    </source>
</evidence>
<keyword evidence="7 10" id="KW-0067">ATP-binding</keyword>
<keyword evidence="8 10" id="KW-1133">Transmembrane helix</keyword>
<evidence type="ECO:0000256" key="4">
    <source>
        <dbReference type="ARBA" id="ARBA00022692"/>
    </source>
</evidence>
<comment type="similarity">
    <text evidence="10">Belongs to the adenylate cyclase family. DacA/CdaA subfamily.</text>
</comment>
<evidence type="ECO:0000313" key="13">
    <source>
        <dbReference type="Proteomes" id="UP001056429"/>
    </source>
</evidence>
<evidence type="ECO:0000256" key="7">
    <source>
        <dbReference type="ARBA" id="ARBA00022840"/>
    </source>
</evidence>
<dbReference type="EC" id="2.7.7.85" evidence="10"/>
<comment type="subunit">
    <text evidence="10">Probably a homodimer.</text>
</comment>
<accession>A0A9J6P2G8</accession>
<keyword evidence="3 10" id="KW-0808">Transferase</keyword>
<dbReference type="Proteomes" id="UP001056429">
    <property type="component" value="Unassembled WGS sequence"/>
</dbReference>
<sequence>MDGLYEAFLNALRSISVSQILDVVVVSFLFFKIYNLIKETRAEQLLKGIILIFFIIPISEFFNLTMLHWILNNTITIGLLSFVIIFQPEVRRALEKIGRTSIFDKNVQLDKEEKNKLISNITDAVDNLSLSRTGALIMVEQKTGLGEIINTGTRLDALISSSLLENIFVVNTPLHDGACIIRDKRIIAAGCFVPSLTTNGSIGQHLGTRHRAAISASENSDAIVIVVSEETGIISLAINGKLLRNYNKEKLRNVLLAFMEKNERDNIGVGEKVKQWIKKRKNS</sequence>
<proteinExistence type="inferred from homology"/>
<name>A0A9J6P2G8_9CLOT</name>
<dbReference type="InterPro" id="IPR036888">
    <property type="entry name" value="DNA_integrity_DisA_N_sf"/>
</dbReference>
<keyword evidence="4 10" id="KW-0812">Transmembrane</keyword>
<dbReference type="InterPro" id="IPR003390">
    <property type="entry name" value="DNA_integrity_scan_DisA_N"/>
</dbReference>
<dbReference type="PANTHER" id="PTHR34185">
    <property type="entry name" value="DIADENYLATE CYCLASE"/>
    <property type="match status" value="1"/>
</dbReference>
<evidence type="ECO:0000256" key="2">
    <source>
        <dbReference type="ARBA" id="ARBA00022475"/>
    </source>
</evidence>
<reference evidence="12" key="2">
    <citation type="submission" date="2021-04" db="EMBL/GenBank/DDBJ databases">
        <authorList>
            <person name="Dong X."/>
        </authorList>
    </citation>
    <scope>NUCLEOTIDE SEQUENCE</scope>
    <source>
        <strain evidence="12">ZWT</strain>
    </source>
</reference>
<comment type="function">
    <text evidence="10">Catalyzes the condensation of 2 ATP molecules into cyclic di-AMP (c-di-AMP), a second messenger used to regulate differing processes in different bacteria.</text>
</comment>
<feature type="domain" description="DAC" evidence="11">
    <location>
        <begin position="87"/>
        <end position="248"/>
    </location>
</feature>
<dbReference type="PIRSF" id="PIRSF004793">
    <property type="entry name" value="UCP004793"/>
    <property type="match status" value="1"/>
</dbReference>
<comment type="catalytic activity">
    <reaction evidence="1 10">
        <text>2 ATP = 3',3'-c-di-AMP + 2 diphosphate</text>
        <dbReference type="Rhea" id="RHEA:35655"/>
        <dbReference type="ChEBI" id="CHEBI:30616"/>
        <dbReference type="ChEBI" id="CHEBI:33019"/>
        <dbReference type="ChEBI" id="CHEBI:71500"/>
        <dbReference type="EC" id="2.7.7.85"/>
    </reaction>
</comment>
<keyword evidence="13" id="KW-1185">Reference proteome</keyword>
<dbReference type="SUPFAM" id="SSF143597">
    <property type="entry name" value="YojJ-like"/>
    <property type="match status" value="1"/>
</dbReference>
<dbReference type="PANTHER" id="PTHR34185:SF1">
    <property type="entry name" value="DIADENYLATE CYCLASE"/>
    <property type="match status" value="1"/>
</dbReference>
<dbReference type="AlphaFoldDB" id="A0A9J6P2G8"/>
<evidence type="ECO:0000256" key="6">
    <source>
        <dbReference type="ARBA" id="ARBA00022741"/>
    </source>
</evidence>
<dbReference type="EMBL" id="JAGSOJ010000002">
    <property type="protein sequence ID" value="MCM1989704.1"/>
    <property type="molecule type" value="Genomic_DNA"/>
</dbReference>
<keyword evidence="5 10" id="KW-0548">Nucleotidyltransferase</keyword>
<dbReference type="Pfam" id="PF19293">
    <property type="entry name" value="CdaA_N"/>
    <property type="match status" value="1"/>
</dbReference>
<evidence type="ECO:0000256" key="9">
    <source>
        <dbReference type="ARBA" id="ARBA00023136"/>
    </source>
</evidence>
<feature type="transmembrane region" description="Helical" evidence="10">
    <location>
        <begin position="12"/>
        <end position="33"/>
    </location>
</feature>
<dbReference type="GO" id="GO:0004016">
    <property type="term" value="F:adenylate cyclase activity"/>
    <property type="evidence" value="ECO:0007669"/>
    <property type="project" value="UniProtKB-UniRule"/>
</dbReference>
<evidence type="ECO:0000256" key="10">
    <source>
        <dbReference type="HAMAP-Rule" id="MF_01499"/>
    </source>
</evidence>
<evidence type="ECO:0000256" key="1">
    <source>
        <dbReference type="ARBA" id="ARBA00000877"/>
    </source>
</evidence>
<comment type="caution">
    <text evidence="12">The sequence shown here is derived from an EMBL/GenBank/DDBJ whole genome shotgun (WGS) entry which is preliminary data.</text>
</comment>
<dbReference type="GO" id="GO:0106408">
    <property type="term" value="F:diadenylate cyclase activity"/>
    <property type="evidence" value="ECO:0007669"/>
    <property type="project" value="UniProtKB-EC"/>
</dbReference>
<evidence type="ECO:0000313" key="12">
    <source>
        <dbReference type="EMBL" id="MCM1989704.1"/>
    </source>
</evidence>
<dbReference type="InterPro" id="IPR050338">
    <property type="entry name" value="DisA"/>
</dbReference>